<dbReference type="AlphaFoldDB" id="A0A9Q1ELB6"/>
<organism evidence="1 2">
    <name type="scientific">Synaphobranchus kaupii</name>
    <name type="common">Kaup's arrowtooth eel</name>
    <dbReference type="NCBI Taxonomy" id="118154"/>
    <lineage>
        <taxon>Eukaryota</taxon>
        <taxon>Metazoa</taxon>
        <taxon>Chordata</taxon>
        <taxon>Craniata</taxon>
        <taxon>Vertebrata</taxon>
        <taxon>Euteleostomi</taxon>
        <taxon>Actinopterygii</taxon>
        <taxon>Neopterygii</taxon>
        <taxon>Teleostei</taxon>
        <taxon>Anguilliformes</taxon>
        <taxon>Synaphobranchidae</taxon>
        <taxon>Synaphobranchus</taxon>
    </lineage>
</organism>
<accession>A0A9Q1ELB6</accession>
<name>A0A9Q1ELB6_SYNKA</name>
<protein>
    <submittedName>
        <fullName evidence="1">Uncharacterized protein</fullName>
    </submittedName>
</protein>
<gene>
    <name evidence="1" type="ORF">SKAU_G00331750</name>
</gene>
<proteinExistence type="predicted"/>
<dbReference type="Proteomes" id="UP001152622">
    <property type="component" value="Chromosome 15"/>
</dbReference>
<evidence type="ECO:0000313" key="1">
    <source>
        <dbReference type="EMBL" id="KAJ8340884.1"/>
    </source>
</evidence>
<dbReference type="EMBL" id="JAINUF010000015">
    <property type="protein sequence ID" value="KAJ8340884.1"/>
    <property type="molecule type" value="Genomic_DNA"/>
</dbReference>
<keyword evidence="2" id="KW-1185">Reference proteome</keyword>
<sequence length="126" mass="14266">MYRGPIFHPWIPPDPLGYSAVLRLPPTTLRLSLPRVSRLIREQKQIFLAPNFNCFLPPHLCPPERLIDVHAVACSDVTTGPWTIGPLAVKHSGKGRISPTPPGEEYNCKMDLDVEQKMESWQPCRQ</sequence>
<reference evidence="1" key="1">
    <citation type="journal article" date="2023" name="Science">
        <title>Genome structures resolve the early diversification of teleost fishes.</title>
        <authorList>
            <person name="Parey E."/>
            <person name="Louis A."/>
            <person name="Montfort J."/>
            <person name="Bouchez O."/>
            <person name="Roques C."/>
            <person name="Iampietro C."/>
            <person name="Lluch J."/>
            <person name="Castinel A."/>
            <person name="Donnadieu C."/>
            <person name="Desvignes T."/>
            <person name="Floi Bucao C."/>
            <person name="Jouanno E."/>
            <person name="Wen M."/>
            <person name="Mejri S."/>
            <person name="Dirks R."/>
            <person name="Jansen H."/>
            <person name="Henkel C."/>
            <person name="Chen W.J."/>
            <person name="Zahm M."/>
            <person name="Cabau C."/>
            <person name="Klopp C."/>
            <person name="Thompson A.W."/>
            <person name="Robinson-Rechavi M."/>
            <person name="Braasch I."/>
            <person name="Lecointre G."/>
            <person name="Bobe J."/>
            <person name="Postlethwait J.H."/>
            <person name="Berthelot C."/>
            <person name="Roest Crollius H."/>
            <person name="Guiguen Y."/>
        </authorList>
    </citation>
    <scope>NUCLEOTIDE SEQUENCE</scope>
    <source>
        <strain evidence="1">WJC10195</strain>
    </source>
</reference>
<evidence type="ECO:0000313" key="2">
    <source>
        <dbReference type="Proteomes" id="UP001152622"/>
    </source>
</evidence>
<comment type="caution">
    <text evidence="1">The sequence shown here is derived from an EMBL/GenBank/DDBJ whole genome shotgun (WGS) entry which is preliminary data.</text>
</comment>